<dbReference type="GO" id="GO:0046872">
    <property type="term" value="F:metal ion binding"/>
    <property type="evidence" value="ECO:0007669"/>
    <property type="project" value="UniProtKB-KW"/>
</dbReference>
<dbReference type="Gene3D" id="3.30.70.20">
    <property type="match status" value="1"/>
</dbReference>
<dbReference type="InterPro" id="IPR037225">
    <property type="entry name" value="Nuo51_FMN-bd_sf"/>
</dbReference>
<keyword evidence="5" id="KW-0411">Iron-sulfur</keyword>
<evidence type="ECO:0000256" key="3">
    <source>
        <dbReference type="ARBA" id="ARBA00022723"/>
    </source>
</evidence>
<evidence type="ECO:0000313" key="8">
    <source>
        <dbReference type="Proteomes" id="UP000070366"/>
    </source>
</evidence>
<accession>A0A136Q5F1</accession>
<keyword evidence="4" id="KW-0408">Iron</keyword>
<dbReference type="PROSITE" id="PS00198">
    <property type="entry name" value="4FE4S_FER_1"/>
    <property type="match status" value="1"/>
</dbReference>
<comment type="caution">
    <text evidence="7">The sequence shown here is derived from an EMBL/GenBank/DDBJ whole genome shotgun (WGS) entry which is preliminary data.</text>
</comment>
<dbReference type="Gene3D" id="6.10.250.1450">
    <property type="match status" value="1"/>
</dbReference>
<dbReference type="Gene3D" id="3.40.30.10">
    <property type="entry name" value="Glutaredoxin"/>
    <property type="match status" value="1"/>
</dbReference>
<dbReference type="InterPro" id="IPR037207">
    <property type="entry name" value="Nuop51_4Fe4S-bd_sf"/>
</dbReference>
<protein>
    <submittedName>
        <fullName evidence="7">Protein HymB</fullName>
    </submittedName>
</protein>
<dbReference type="FunFam" id="1.20.1440.230:FF:000001">
    <property type="entry name" value="Mitochondrial NADH dehydrogenase flavoprotein 1"/>
    <property type="match status" value="1"/>
</dbReference>
<dbReference type="SUPFAM" id="SSF142019">
    <property type="entry name" value="Nqo1 FMN-binding domain-like"/>
    <property type="match status" value="1"/>
</dbReference>
<keyword evidence="3" id="KW-0479">Metal-binding</keyword>
<dbReference type="SUPFAM" id="SSF52833">
    <property type="entry name" value="Thioredoxin-like"/>
    <property type="match status" value="1"/>
</dbReference>
<dbReference type="PANTHER" id="PTHR43578:SF3">
    <property type="entry name" value="NADH-QUINONE OXIDOREDUCTASE SUBUNIT F"/>
    <property type="match status" value="1"/>
</dbReference>
<evidence type="ECO:0000259" key="6">
    <source>
        <dbReference type="PROSITE" id="PS51379"/>
    </source>
</evidence>
<dbReference type="Pfam" id="PF01512">
    <property type="entry name" value="Complex1_51K"/>
    <property type="match status" value="1"/>
</dbReference>
<dbReference type="InterPro" id="IPR017896">
    <property type="entry name" value="4Fe4S_Fe-S-bd"/>
</dbReference>
<feature type="domain" description="4Fe-4S ferredoxin-type" evidence="6">
    <location>
        <begin position="626"/>
        <end position="654"/>
    </location>
</feature>
<dbReference type="SUPFAM" id="SSF140490">
    <property type="entry name" value="Nqo1C-terminal domain-like"/>
    <property type="match status" value="1"/>
</dbReference>
<dbReference type="Gene3D" id="3.40.50.11540">
    <property type="entry name" value="NADH-ubiquinone oxidoreductase 51kDa subunit"/>
    <property type="match status" value="1"/>
</dbReference>
<dbReference type="Gene3D" id="1.20.1440.230">
    <property type="entry name" value="NADH-ubiquinone oxidoreductase 51kDa subunit, iron-sulphur binding domain"/>
    <property type="match status" value="1"/>
</dbReference>
<dbReference type="InterPro" id="IPR011538">
    <property type="entry name" value="Nuo51_FMN-bd"/>
</dbReference>
<evidence type="ECO:0000256" key="4">
    <source>
        <dbReference type="ARBA" id="ARBA00023004"/>
    </source>
</evidence>
<dbReference type="Proteomes" id="UP000070366">
    <property type="component" value="Unassembled WGS sequence"/>
</dbReference>
<evidence type="ECO:0000313" key="7">
    <source>
        <dbReference type="EMBL" id="KXK65918.1"/>
    </source>
</evidence>
<dbReference type="SMART" id="SM00928">
    <property type="entry name" value="NADH_4Fe-4S"/>
    <property type="match status" value="1"/>
</dbReference>
<dbReference type="GO" id="GO:0008137">
    <property type="term" value="F:NADH dehydrogenase (ubiquinone) activity"/>
    <property type="evidence" value="ECO:0007669"/>
    <property type="project" value="InterPro"/>
</dbReference>
<keyword evidence="2" id="KW-0004">4Fe-4S</keyword>
<dbReference type="GO" id="GO:0010181">
    <property type="term" value="F:FMN binding"/>
    <property type="evidence" value="ECO:0007669"/>
    <property type="project" value="InterPro"/>
</dbReference>
<comment type="similarity">
    <text evidence="1">Belongs to the complex I 51 kDa subunit family.</text>
</comment>
<dbReference type="Pfam" id="PF10589">
    <property type="entry name" value="NADH_4Fe-4S"/>
    <property type="match status" value="1"/>
</dbReference>
<gene>
    <name evidence="7" type="ORF">HMPREF3293_01210</name>
</gene>
<dbReference type="InterPro" id="IPR019575">
    <property type="entry name" value="Nuop51_4Fe4S-bd"/>
</dbReference>
<dbReference type="SUPFAM" id="SSF54862">
    <property type="entry name" value="4Fe-4S ferredoxins"/>
    <property type="match status" value="1"/>
</dbReference>
<evidence type="ECO:0000256" key="2">
    <source>
        <dbReference type="ARBA" id="ARBA00022485"/>
    </source>
</evidence>
<dbReference type="SUPFAM" id="SSF142984">
    <property type="entry name" value="Nqo1 middle domain-like"/>
    <property type="match status" value="1"/>
</dbReference>
<dbReference type="PATRIC" id="fig|626937.4.peg.1196"/>
<dbReference type="PROSITE" id="PS51379">
    <property type="entry name" value="4FE4S_FER_2"/>
    <property type="match status" value="2"/>
</dbReference>
<proteinExistence type="inferred from homology"/>
<dbReference type="InterPro" id="IPR017900">
    <property type="entry name" value="4Fe4S_Fe_S_CS"/>
</dbReference>
<name>A0A136Q5F1_9FIRM</name>
<dbReference type="Pfam" id="PF10531">
    <property type="entry name" value="SLBB"/>
    <property type="match status" value="1"/>
</dbReference>
<dbReference type="InterPro" id="IPR036249">
    <property type="entry name" value="Thioredoxin-like_sf"/>
</dbReference>
<dbReference type="PANTHER" id="PTHR43578">
    <property type="entry name" value="NADH-QUINONE OXIDOREDUCTASE SUBUNIT F"/>
    <property type="match status" value="1"/>
</dbReference>
<dbReference type="CDD" id="cd02980">
    <property type="entry name" value="TRX_Fd_family"/>
    <property type="match status" value="1"/>
</dbReference>
<dbReference type="Pfam" id="PF13237">
    <property type="entry name" value="Fer4_10"/>
    <property type="match status" value="1"/>
</dbReference>
<sequence>MRTDRHAEIGAGLCSYGNADPETQITEGTNMIHNVKELNKFKNQYRKSMEAQYKKVLVCAGTGCVAGGSLEIFSRLKDLAQEAGLPVSVELKKEPHEEIAFKKSGCHGFCEMGPLLRIEPFGWLYVKVKPEDCEEILEKSLKGDEPVERLLFHQDGKAYAAEEEIPFYKKQTRMVLSNCGHTDAEAIEEYIARGGYQAVAKALFDMKTDDIVQEVMDSGLRGRGGGGFPTGRKLQQVAKQKEVRKFVVCNGDEGDPGAFMDRSIMEGDPHKMIEGMMIAGIATGAHEGYIYVRAEYPLAVKRLQTAIAAAEKQGLLGDNILDSGFDFTLRINQGAGAFVCGEGSALTASIEGNRGMPRVKPPRTVEQGLFGKPTVLSNVETYANIPMIILNGSGWFRSMGTESSPGTKAFALTGNVNNTGLIEVPMGTTLREVIFDIGGGIKNGKKFKAVQIGGPSGGCMTEEHLDMPMDFDSLKKKGAMIGSGGLVVMDEDNCMVEVARFFMNFTQNESCGKCVPCREGTLRMLEILERIVAGKGEKEDLDMLEELADMIARTALCGLGKTAPSPVISTMKYFRDEYLAHVVDKKCPAKNCQAMKQYVIVEEKCKGCSKCARQCPVNAISGEIKKPFVIDAEKCIKCGACEEACSFGAVVEQF</sequence>
<keyword evidence="8" id="KW-1185">Reference proteome</keyword>
<evidence type="ECO:0000256" key="1">
    <source>
        <dbReference type="ARBA" id="ARBA00007523"/>
    </source>
</evidence>
<dbReference type="FunFam" id="3.40.50.11540:FF:000001">
    <property type="entry name" value="NADH dehydrogenase [ubiquinone] flavoprotein 1, mitochondrial"/>
    <property type="match status" value="1"/>
</dbReference>
<dbReference type="Gene3D" id="3.10.20.600">
    <property type="match status" value="1"/>
</dbReference>
<dbReference type="InterPro" id="IPR001949">
    <property type="entry name" value="NADH-UbQ_OxRdtase_51kDa_CS"/>
</dbReference>
<evidence type="ECO:0000256" key="5">
    <source>
        <dbReference type="ARBA" id="ARBA00023014"/>
    </source>
</evidence>
<dbReference type="EMBL" id="LSZW01000054">
    <property type="protein sequence ID" value="KXK65918.1"/>
    <property type="molecule type" value="Genomic_DNA"/>
</dbReference>
<dbReference type="AlphaFoldDB" id="A0A136Q5F1"/>
<dbReference type="STRING" id="626937.HMPREF3293_01210"/>
<organism evidence="7 8">
    <name type="scientific">Christensenella minuta</name>
    <dbReference type="NCBI Taxonomy" id="626937"/>
    <lineage>
        <taxon>Bacteria</taxon>
        <taxon>Bacillati</taxon>
        <taxon>Bacillota</taxon>
        <taxon>Clostridia</taxon>
        <taxon>Christensenellales</taxon>
        <taxon>Christensenellaceae</taxon>
        <taxon>Christensenella</taxon>
    </lineage>
</organism>
<feature type="domain" description="4Fe-4S ferredoxin-type" evidence="6">
    <location>
        <begin position="596"/>
        <end position="625"/>
    </location>
</feature>
<dbReference type="InterPro" id="IPR019554">
    <property type="entry name" value="Soluble_ligand-bd"/>
</dbReference>
<dbReference type="PROSITE" id="PS00645">
    <property type="entry name" value="COMPLEX1_51K_2"/>
    <property type="match status" value="1"/>
</dbReference>
<reference evidence="7 8" key="1">
    <citation type="submission" date="2016-02" db="EMBL/GenBank/DDBJ databases">
        <authorList>
            <person name="Wen L."/>
            <person name="He K."/>
            <person name="Yang H."/>
        </authorList>
    </citation>
    <scope>NUCLEOTIDE SEQUENCE [LARGE SCALE GENOMIC DNA]</scope>
    <source>
        <strain evidence="7 8">DSM 22607</strain>
    </source>
</reference>
<dbReference type="GO" id="GO:0051539">
    <property type="term" value="F:4 iron, 4 sulfur cluster binding"/>
    <property type="evidence" value="ECO:0007669"/>
    <property type="project" value="UniProtKB-KW"/>
</dbReference>
<dbReference type="Pfam" id="PF01257">
    <property type="entry name" value="2Fe-2S_thioredx"/>
    <property type="match status" value="1"/>
</dbReference>